<name>A0ABY7EW60_MYAAR</name>
<organism evidence="1 2">
    <name type="scientific">Mya arenaria</name>
    <name type="common">Soft-shell clam</name>
    <dbReference type="NCBI Taxonomy" id="6604"/>
    <lineage>
        <taxon>Eukaryota</taxon>
        <taxon>Metazoa</taxon>
        <taxon>Spiralia</taxon>
        <taxon>Lophotrochozoa</taxon>
        <taxon>Mollusca</taxon>
        <taxon>Bivalvia</taxon>
        <taxon>Autobranchia</taxon>
        <taxon>Heteroconchia</taxon>
        <taxon>Euheterodonta</taxon>
        <taxon>Imparidentia</taxon>
        <taxon>Neoheterodontei</taxon>
        <taxon>Myida</taxon>
        <taxon>Myoidea</taxon>
        <taxon>Myidae</taxon>
        <taxon>Mya</taxon>
    </lineage>
</organism>
<evidence type="ECO:0000313" key="2">
    <source>
        <dbReference type="Proteomes" id="UP001164746"/>
    </source>
</evidence>
<reference evidence="1" key="1">
    <citation type="submission" date="2022-11" db="EMBL/GenBank/DDBJ databases">
        <title>Centuries of genome instability and evolution in soft-shell clam transmissible cancer (bioRxiv).</title>
        <authorList>
            <person name="Hart S.F.M."/>
            <person name="Yonemitsu M.A."/>
            <person name="Giersch R.M."/>
            <person name="Beal B.F."/>
            <person name="Arriagada G."/>
            <person name="Davis B.W."/>
            <person name="Ostrander E.A."/>
            <person name="Goff S.P."/>
            <person name="Metzger M.J."/>
        </authorList>
    </citation>
    <scope>NUCLEOTIDE SEQUENCE</scope>
    <source>
        <strain evidence="1">MELC-2E11</strain>
        <tissue evidence="1">Siphon/mantle</tissue>
    </source>
</reference>
<evidence type="ECO:0008006" key="3">
    <source>
        <dbReference type="Google" id="ProtNLM"/>
    </source>
</evidence>
<evidence type="ECO:0000313" key="1">
    <source>
        <dbReference type="EMBL" id="WAR13349.1"/>
    </source>
</evidence>
<accession>A0ABY7EW60</accession>
<sequence length="340" mass="37350">MADIVIGDFALSKFHVALQDTPSISYTLTIYDIDEDDASDTFMCLSSLRIVNNANSDIEHYCKYSPFSDNCTPVWIGCGAEMNVDEEDVEFWSMNYPNGPADSPCAYKFYPAFGKRLVDGVKYCPTTPSGLMGIQSSEAVNVTLVSLSDSPGGFHLTVKSGIKNVSSNVRMNISFTWIESGCVTVKSGDSTNLTQVCQTDDVSTYTFENNIVVESEIRFTAEYVFEIYYVPAQSFTYEISLDGNTPGAGLVYFTRSDGYRGYLCYYIYADEAETICRKAGYGSYVSYSNYAYATGNGEDAGAVSYFNCFGSSCTITWVDSCSSCACRGTPFQAVTCFILD</sequence>
<dbReference type="Proteomes" id="UP001164746">
    <property type="component" value="Chromosome 8"/>
</dbReference>
<dbReference type="EMBL" id="CP111019">
    <property type="protein sequence ID" value="WAR13349.1"/>
    <property type="molecule type" value="Genomic_DNA"/>
</dbReference>
<keyword evidence="2" id="KW-1185">Reference proteome</keyword>
<gene>
    <name evidence="1" type="ORF">MAR_027529</name>
</gene>
<protein>
    <recommendedName>
        <fullName evidence="3">Egg coat matrix protein</fullName>
    </recommendedName>
</protein>
<proteinExistence type="predicted"/>